<name>A0A3B1AX77_9ZZZZ</name>
<dbReference type="Pfam" id="PF00072">
    <property type="entry name" value="Response_reg"/>
    <property type="match status" value="2"/>
</dbReference>
<reference evidence="3" key="1">
    <citation type="submission" date="2018-06" db="EMBL/GenBank/DDBJ databases">
        <authorList>
            <person name="Zhirakovskaya E."/>
        </authorList>
    </citation>
    <scope>NUCLEOTIDE SEQUENCE</scope>
</reference>
<dbReference type="Gene3D" id="3.40.50.2300">
    <property type="match status" value="2"/>
</dbReference>
<dbReference type="InterPro" id="IPR050595">
    <property type="entry name" value="Bact_response_regulator"/>
</dbReference>
<protein>
    <submittedName>
        <fullName evidence="3">Circadian input kinase A</fullName>
    </submittedName>
</protein>
<accession>A0A3B1AX77</accession>
<dbReference type="Gene3D" id="3.30.565.10">
    <property type="entry name" value="Histidine kinase-like ATPase, C-terminal domain"/>
    <property type="match status" value="1"/>
</dbReference>
<dbReference type="InterPro" id="IPR036890">
    <property type="entry name" value="HATPase_C_sf"/>
</dbReference>
<organism evidence="3">
    <name type="scientific">hydrothermal vent metagenome</name>
    <dbReference type="NCBI Taxonomy" id="652676"/>
    <lineage>
        <taxon>unclassified sequences</taxon>
        <taxon>metagenomes</taxon>
        <taxon>ecological metagenomes</taxon>
    </lineage>
</organism>
<dbReference type="SUPFAM" id="SSF55874">
    <property type="entry name" value="ATPase domain of HSP90 chaperone/DNA topoisomerase II/histidine kinase"/>
    <property type="match status" value="1"/>
</dbReference>
<dbReference type="CDD" id="cd16936">
    <property type="entry name" value="HATPase_RsbW-like"/>
    <property type="match status" value="1"/>
</dbReference>
<dbReference type="PROSITE" id="PS50110">
    <property type="entry name" value="RESPONSE_REGULATORY"/>
    <property type="match status" value="2"/>
</dbReference>
<dbReference type="SUPFAM" id="SSF52172">
    <property type="entry name" value="CheY-like"/>
    <property type="match status" value="2"/>
</dbReference>
<dbReference type="PANTHER" id="PTHR44591">
    <property type="entry name" value="STRESS RESPONSE REGULATOR PROTEIN 1"/>
    <property type="match status" value="1"/>
</dbReference>
<dbReference type="SMART" id="SM00448">
    <property type="entry name" value="REC"/>
    <property type="match status" value="2"/>
</dbReference>
<evidence type="ECO:0000259" key="2">
    <source>
        <dbReference type="PROSITE" id="PS50110"/>
    </source>
</evidence>
<proteinExistence type="predicted"/>
<dbReference type="InterPro" id="IPR001789">
    <property type="entry name" value="Sig_transdc_resp-reg_receiver"/>
</dbReference>
<dbReference type="GO" id="GO:0000160">
    <property type="term" value="P:phosphorelay signal transduction system"/>
    <property type="evidence" value="ECO:0007669"/>
    <property type="project" value="InterPro"/>
</dbReference>
<evidence type="ECO:0000313" key="3">
    <source>
        <dbReference type="EMBL" id="VAW98594.1"/>
    </source>
</evidence>
<dbReference type="PANTHER" id="PTHR44591:SF3">
    <property type="entry name" value="RESPONSE REGULATORY DOMAIN-CONTAINING PROTEIN"/>
    <property type="match status" value="1"/>
</dbReference>
<dbReference type="InterPro" id="IPR003594">
    <property type="entry name" value="HATPase_dom"/>
</dbReference>
<dbReference type="GO" id="GO:0016301">
    <property type="term" value="F:kinase activity"/>
    <property type="evidence" value="ECO:0007669"/>
    <property type="project" value="UniProtKB-KW"/>
</dbReference>
<dbReference type="Pfam" id="PF13581">
    <property type="entry name" value="HATPase_c_2"/>
    <property type="match status" value="1"/>
</dbReference>
<keyword evidence="3" id="KW-0418">Kinase</keyword>
<dbReference type="InterPro" id="IPR011006">
    <property type="entry name" value="CheY-like_superfamily"/>
</dbReference>
<feature type="domain" description="Response regulatory" evidence="2">
    <location>
        <begin position="149"/>
        <end position="267"/>
    </location>
</feature>
<sequence>MPSILLVEDNDNNRDMLMRRLQRKGFDILTAIDGQQGVEKAQSDQPDLILMDMGLPILDGWEATRQIKSNKNTMEIPIIGLSAHAMLADRKKAIEAGCCDYDTKPVDLDRLIKIISKNITINPSVQNQNNTAKKTDSSFKLNNCSNNVVMLVVDDDSACLNLISRFLENEDCEIVLTRDGNEAWELLRSNKYEFDVAILDRKMPGLDGIQILQKMKQSNKLSSIPVIFQTGLINVDDIRDGMQEGAYYYLTKPYERRSLISIVEAAVSESHRKKQLLLDMKNVSSSNSSITSLNGHMVFHKVEEIPNIACALANICPDPEKIVSGLSELLINAVEHGNLEISYYEKKNFLMENTLLDEIQKRLQLDEFCERKVNVFWEKDEQEIRFIIKDEGKGFSPNKYLELDPNRATDPHGRGIAMAKMLSFTDIEFLGCGNHVIATIRI</sequence>
<dbReference type="AlphaFoldDB" id="A0A3B1AX77"/>
<keyword evidence="1" id="KW-0597">Phosphoprotein</keyword>
<dbReference type="EMBL" id="UOFS01000038">
    <property type="protein sequence ID" value="VAW98594.1"/>
    <property type="molecule type" value="Genomic_DNA"/>
</dbReference>
<keyword evidence="3" id="KW-0808">Transferase</keyword>
<evidence type="ECO:0000256" key="1">
    <source>
        <dbReference type="ARBA" id="ARBA00022553"/>
    </source>
</evidence>
<feature type="domain" description="Response regulatory" evidence="2">
    <location>
        <begin position="3"/>
        <end position="119"/>
    </location>
</feature>
<gene>
    <name evidence="3" type="ORF">MNBD_GAMMA22-1575</name>
</gene>
<dbReference type="CDD" id="cd00156">
    <property type="entry name" value="REC"/>
    <property type="match status" value="1"/>
</dbReference>